<organism evidence="1 2">
    <name type="scientific">Anopheles arabiensis</name>
    <name type="common">Mosquito</name>
    <dbReference type="NCBI Taxonomy" id="7173"/>
    <lineage>
        <taxon>Eukaryota</taxon>
        <taxon>Metazoa</taxon>
        <taxon>Ecdysozoa</taxon>
        <taxon>Arthropoda</taxon>
        <taxon>Hexapoda</taxon>
        <taxon>Insecta</taxon>
        <taxon>Pterygota</taxon>
        <taxon>Neoptera</taxon>
        <taxon>Endopterygota</taxon>
        <taxon>Diptera</taxon>
        <taxon>Nematocera</taxon>
        <taxon>Culicoidea</taxon>
        <taxon>Culicidae</taxon>
        <taxon>Anophelinae</taxon>
        <taxon>Anopheles</taxon>
    </lineage>
</organism>
<dbReference type="EnsemblMetazoa" id="AARA014889-RA">
    <property type="protein sequence ID" value="AARA014889-PA"/>
    <property type="gene ID" value="AARA014889"/>
</dbReference>
<accession>A0A182IHF9</accession>
<dbReference type="EMBL" id="APCN01001027">
    <property type="status" value="NOT_ANNOTATED_CDS"/>
    <property type="molecule type" value="Genomic_DNA"/>
</dbReference>
<dbReference type="AlphaFoldDB" id="A0A182IHF9"/>
<sequence>MGEGLEGDERGRGRSDGWAKRLIISSQQLGLECIHPATNKHDMFSLKAIFDYVFRCLERRGGG</sequence>
<protein>
    <submittedName>
        <fullName evidence="1">Uncharacterized protein</fullName>
    </submittedName>
</protein>
<name>A0A182IHF9_ANOAR</name>
<reference evidence="1" key="1">
    <citation type="submission" date="2022-08" db="UniProtKB">
        <authorList>
            <consortium name="EnsemblMetazoa"/>
        </authorList>
    </citation>
    <scope>IDENTIFICATION</scope>
    <source>
        <strain evidence="1">Dongola</strain>
    </source>
</reference>
<proteinExistence type="predicted"/>
<evidence type="ECO:0000313" key="1">
    <source>
        <dbReference type="EnsemblMetazoa" id="AARA014889-PA"/>
    </source>
</evidence>
<dbReference type="VEuPathDB" id="VectorBase:AARA014889"/>
<evidence type="ECO:0000313" key="2">
    <source>
        <dbReference type="Proteomes" id="UP000075840"/>
    </source>
</evidence>
<dbReference type="Proteomes" id="UP000075840">
    <property type="component" value="Unassembled WGS sequence"/>
</dbReference>
<keyword evidence="2" id="KW-1185">Reference proteome</keyword>